<feature type="domain" description="NYN" evidence="1">
    <location>
        <begin position="17"/>
        <end position="126"/>
    </location>
</feature>
<evidence type="ECO:0000313" key="3">
    <source>
        <dbReference type="Proteomes" id="UP001595547"/>
    </source>
</evidence>
<dbReference type="EMBL" id="JBHRTO010000002">
    <property type="protein sequence ID" value="MFC3182934.1"/>
    <property type="molecule type" value="Genomic_DNA"/>
</dbReference>
<dbReference type="CDD" id="cd11297">
    <property type="entry name" value="PIN_LabA-like_N_1"/>
    <property type="match status" value="1"/>
</dbReference>
<dbReference type="Pfam" id="PF01936">
    <property type="entry name" value="NYN"/>
    <property type="match status" value="1"/>
</dbReference>
<name>A0ABV7J7P5_9RHOB</name>
<evidence type="ECO:0000313" key="2">
    <source>
        <dbReference type="EMBL" id="MFC3182934.1"/>
    </source>
</evidence>
<organism evidence="2 3">
    <name type="scientific">Cypionkella sinensis</name>
    <dbReference type="NCBI Taxonomy" id="1756043"/>
    <lineage>
        <taxon>Bacteria</taxon>
        <taxon>Pseudomonadati</taxon>
        <taxon>Pseudomonadota</taxon>
        <taxon>Alphaproteobacteria</taxon>
        <taxon>Rhodobacterales</taxon>
        <taxon>Paracoccaceae</taxon>
        <taxon>Cypionkella</taxon>
    </lineage>
</organism>
<dbReference type="Proteomes" id="UP001595547">
    <property type="component" value="Unassembled WGS sequence"/>
</dbReference>
<dbReference type="PANTHER" id="PTHR35811">
    <property type="entry name" value="SLR1870 PROTEIN"/>
    <property type="match status" value="1"/>
</dbReference>
<dbReference type="RefSeq" id="WP_380074590.1">
    <property type="nucleotide sequence ID" value="NZ_JBHRTO010000002.1"/>
</dbReference>
<gene>
    <name evidence="2" type="ORF">ACFOGH_18185</name>
</gene>
<reference evidence="3" key="1">
    <citation type="journal article" date="2019" name="Int. J. Syst. Evol. Microbiol.">
        <title>The Global Catalogue of Microorganisms (GCM) 10K type strain sequencing project: providing services to taxonomists for standard genome sequencing and annotation.</title>
        <authorList>
            <consortium name="The Broad Institute Genomics Platform"/>
            <consortium name="The Broad Institute Genome Sequencing Center for Infectious Disease"/>
            <person name="Wu L."/>
            <person name="Ma J."/>
        </authorList>
    </citation>
    <scope>NUCLEOTIDE SEQUENCE [LARGE SCALE GENOMIC DNA]</scope>
    <source>
        <strain evidence="3">KCTC 52039</strain>
    </source>
</reference>
<sequence>MTDLSPLAVPMWQRKQRVAVLVDGDNFPHSDLARLEALAAGYGEVVIRRVFGDAKRVGGWPEAMAYQMLHCDSGVGKKNLADMHLTVAAMDLAQRGLASAFAIASDDRDFEPLTQYLIETGRTVVRVRKPVENSKPSDTSNSKVIPAMARSPLEILVCEAIKANGAASGLLIADLNARIRQSVQTKISDTAEGNWRAYLTARPNLFVCDGRGPGARVRLKP</sequence>
<protein>
    <submittedName>
        <fullName evidence="2">NYN domain-containing protein</fullName>
    </submittedName>
</protein>
<evidence type="ECO:0000259" key="1">
    <source>
        <dbReference type="Pfam" id="PF01936"/>
    </source>
</evidence>
<accession>A0ABV7J7P5</accession>
<comment type="caution">
    <text evidence="2">The sequence shown here is derived from an EMBL/GenBank/DDBJ whole genome shotgun (WGS) entry which is preliminary data.</text>
</comment>
<proteinExistence type="predicted"/>
<keyword evidence="3" id="KW-1185">Reference proteome</keyword>
<dbReference type="InterPro" id="IPR021139">
    <property type="entry name" value="NYN"/>
</dbReference>
<dbReference type="PANTHER" id="PTHR35811:SF1">
    <property type="entry name" value="HTH OST-TYPE DOMAIN-CONTAINING PROTEIN"/>
    <property type="match status" value="1"/>
</dbReference>
<dbReference type="Gene3D" id="3.40.50.1010">
    <property type="entry name" value="5'-nuclease"/>
    <property type="match status" value="1"/>
</dbReference>